<evidence type="ECO:0008006" key="3">
    <source>
        <dbReference type="Google" id="ProtNLM"/>
    </source>
</evidence>
<dbReference type="Proteomes" id="UP000540519">
    <property type="component" value="Unassembled WGS sequence"/>
</dbReference>
<reference evidence="1 2" key="1">
    <citation type="journal article" date="2019" name="Mar. Drugs">
        <title>Comparative Genomics and CAZyme Genome Repertoires of Marine Zobellia amurskyensis KMM 3526(T) and Zobellia laminariae KMM 3676(T).</title>
        <authorList>
            <person name="Chernysheva N."/>
            <person name="Bystritskaya E."/>
            <person name="Stenkova A."/>
            <person name="Golovkin I."/>
            <person name="Nedashkovskaya O."/>
            <person name="Isaeva M."/>
        </authorList>
    </citation>
    <scope>NUCLEOTIDE SEQUENCE [LARGE SCALE GENOMIC DNA]</scope>
    <source>
        <strain evidence="1 2">KMM 3526</strain>
    </source>
</reference>
<keyword evidence="2" id="KW-1185">Reference proteome</keyword>
<evidence type="ECO:0000313" key="1">
    <source>
        <dbReference type="EMBL" id="MUH37117.1"/>
    </source>
</evidence>
<gene>
    <name evidence="1" type="ORF">D9O36_14790</name>
</gene>
<dbReference type="RefSeq" id="WP_155600500.1">
    <property type="nucleotide sequence ID" value="NZ_RCNR01000032.1"/>
</dbReference>
<organism evidence="1 2">
    <name type="scientific">Zobellia amurskyensis</name>
    <dbReference type="NCBI Taxonomy" id="248905"/>
    <lineage>
        <taxon>Bacteria</taxon>
        <taxon>Pseudomonadati</taxon>
        <taxon>Bacteroidota</taxon>
        <taxon>Flavobacteriia</taxon>
        <taxon>Flavobacteriales</taxon>
        <taxon>Flavobacteriaceae</taxon>
        <taxon>Zobellia</taxon>
    </lineage>
</organism>
<dbReference type="EMBL" id="RCNR01000032">
    <property type="protein sequence ID" value="MUH37117.1"/>
    <property type="molecule type" value="Genomic_DNA"/>
</dbReference>
<dbReference type="AlphaFoldDB" id="A0A7X2ZVH0"/>
<dbReference type="OrthoDB" id="8418771at2"/>
<name>A0A7X2ZVH0_9FLAO</name>
<proteinExistence type="predicted"/>
<accession>A0A7X2ZVH0</accession>
<sequence>MNNEYAKHETDYIKSYEKLGYTDSYRFIKGELRSTKSDKAYAAKDITIVKEHRYEGMSNPSDMSLLYVMETNDGGKGTLLTGYGPSADAELYEFLETIPEQNIKDKDLLPGDAK</sequence>
<protein>
    <recommendedName>
        <fullName evidence="3">Phosphoribosylpyrophosphate synthetase</fullName>
    </recommendedName>
</protein>
<comment type="caution">
    <text evidence="1">The sequence shown here is derived from an EMBL/GenBank/DDBJ whole genome shotgun (WGS) entry which is preliminary data.</text>
</comment>
<evidence type="ECO:0000313" key="2">
    <source>
        <dbReference type="Proteomes" id="UP000540519"/>
    </source>
</evidence>